<dbReference type="Gene3D" id="3.40.30.10">
    <property type="entry name" value="Glutaredoxin"/>
    <property type="match status" value="1"/>
</dbReference>
<organism evidence="6 7">
    <name type="scientific">Durusdinium trenchii</name>
    <dbReference type="NCBI Taxonomy" id="1381693"/>
    <lineage>
        <taxon>Eukaryota</taxon>
        <taxon>Sar</taxon>
        <taxon>Alveolata</taxon>
        <taxon>Dinophyceae</taxon>
        <taxon>Suessiales</taxon>
        <taxon>Symbiodiniaceae</taxon>
        <taxon>Durusdinium</taxon>
    </lineage>
</organism>
<dbReference type="CDD" id="cd14273">
    <property type="entry name" value="UBA_TAP-C_like"/>
    <property type="match status" value="1"/>
</dbReference>
<dbReference type="Proteomes" id="UP001642464">
    <property type="component" value="Unassembled WGS sequence"/>
</dbReference>
<proteinExistence type="predicted"/>
<dbReference type="Pfam" id="PF21021">
    <property type="entry name" value="FAF1"/>
    <property type="match status" value="1"/>
</dbReference>
<dbReference type="CDD" id="cd02958">
    <property type="entry name" value="UAS"/>
    <property type="match status" value="1"/>
</dbReference>
<feature type="region of interest" description="Disordered" evidence="3">
    <location>
        <begin position="255"/>
        <end position="295"/>
    </location>
</feature>
<dbReference type="PANTHER" id="PTHR23322:SF1">
    <property type="entry name" value="FAS-ASSOCIATED FACTOR 2"/>
    <property type="match status" value="1"/>
</dbReference>
<dbReference type="InterPro" id="IPR050730">
    <property type="entry name" value="UBX_domain-protein"/>
</dbReference>
<reference evidence="6 7" key="1">
    <citation type="submission" date="2024-02" db="EMBL/GenBank/DDBJ databases">
        <authorList>
            <person name="Chen Y."/>
            <person name="Shah S."/>
            <person name="Dougan E. K."/>
            <person name="Thang M."/>
            <person name="Chan C."/>
        </authorList>
    </citation>
    <scope>NUCLEOTIDE SEQUENCE [LARGE SCALE GENOMIC DNA]</scope>
</reference>
<dbReference type="EMBL" id="CAXAMM010044173">
    <property type="protein sequence ID" value="CAK9113549.1"/>
    <property type="molecule type" value="Genomic_DNA"/>
</dbReference>
<dbReference type="SMART" id="SM00594">
    <property type="entry name" value="UAS"/>
    <property type="match status" value="1"/>
</dbReference>
<evidence type="ECO:0000256" key="3">
    <source>
        <dbReference type="SAM" id="MobiDB-lite"/>
    </source>
</evidence>
<keyword evidence="7" id="KW-1185">Reference proteome</keyword>
<dbReference type="Gene3D" id="3.10.20.90">
    <property type="entry name" value="Phosphatidylinositol 3-kinase Catalytic Subunit, Chain A, domain 1"/>
    <property type="match status" value="1"/>
</dbReference>
<evidence type="ECO:0000256" key="2">
    <source>
        <dbReference type="SAM" id="Coils"/>
    </source>
</evidence>
<evidence type="ECO:0000256" key="4">
    <source>
        <dbReference type="SAM" id="Phobius"/>
    </source>
</evidence>
<sequence length="659" mass="73326">MLGLKDQCRDNKLPDGACSTAQLGISWEACSERQRLQARLVTCATRTPHYLPLEFRGTVETGIGVRFEAQAADAAEAAQEEAEAKQQAPPTAVESFIRSHWFENQAPNAAPGVKYPMTNENLRDERRFSPTNGYTLVDVAFQEVGWWQPWTGNPSEDSTPRRLLQGDTGSPPLEPLAVSVHVAHRLTSNSWRSVGGRWTKSIRPARMELTEEQRQSLALFREVTADARDEAASIEVLKSCNWNVEQALSLHLASHEEDAPRPAAATASSSAALSQPLLPGPGHGRSSVATHGSTAGESPGSMAYGLFSRIAQGIKQIGFSVLSLVYTFFFGVGGGALGSSGAAFRRSLQSSYGTQALPEFHEGSFSQAVTRARQDLKLLVVYLHSEHARHSQSVCSDVLANEVIRTVLDENFILWGGDVARMEAHQVARMIHARQFPSFCVLLPASVEEIRVIGALHGQIEPDAASALLAACMEEMETHRAEIVAQQAQRVEDRFLREQQDREYQEALEMDRRRAEEREAQRRREEEERQKVEEEQRKAQEELEKLQRAQEELEAKRRTLAQRLSQTPPPSATARVALRLPSGQRLDRKFEPSATLQEVYDWAHCVAFLPEHADKGLEIPERFVLKTSFPVQELNEMTRTVDELKLSGTNILLAAIEDD</sequence>
<gene>
    <name evidence="6" type="ORF">SCF082_LOCUS52634</name>
</gene>
<keyword evidence="4" id="KW-0472">Membrane</keyword>
<accession>A0ABP0SMH8</accession>
<dbReference type="Gene3D" id="1.10.8.10">
    <property type="entry name" value="DNA helicase RuvA subunit, C-terminal domain"/>
    <property type="match status" value="1"/>
</dbReference>
<dbReference type="PROSITE" id="PS50033">
    <property type="entry name" value="UBX"/>
    <property type="match status" value="1"/>
</dbReference>
<dbReference type="InterPro" id="IPR029071">
    <property type="entry name" value="Ubiquitin-like_domsf"/>
</dbReference>
<feature type="region of interest" description="Disordered" evidence="3">
    <location>
        <begin position="150"/>
        <end position="170"/>
    </location>
</feature>
<name>A0ABP0SMH8_9DINO</name>
<feature type="domain" description="UBX" evidence="5">
    <location>
        <begin position="569"/>
        <end position="654"/>
    </location>
</feature>
<dbReference type="PANTHER" id="PTHR23322">
    <property type="entry name" value="FAS-ASSOCIATED PROTEIN"/>
    <property type="match status" value="1"/>
</dbReference>
<keyword evidence="4" id="KW-0812">Transmembrane</keyword>
<evidence type="ECO:0000313" key="7">
    <source>
        <dbReference type="Proteomes" id="UP001642464"/>
    </source>
</evidence>
<dbReference type="CDD" id="cd01767">
    <property type="entry name" value="UBX"/>
    <property type="match status" value="1"/>
</dbReference>
<dbReference type="InterPro" id="IPR036249">
    <property type="entry name" value="Thioredoxin-like_sf"/>
</dbReference>
<evidence type="ECO:0000259" key="5">
    <source>
        <dbReference type="PROSITE" id="PS50033"/>
    </source>
</evidence>
<feature type="compositionally biased region" description="Low complexity" evidence="3">
    <location>
        <begin position="261"/>
        <end position="277"/>
    </location>
</feature>
<dbReference type="SUPFAM" id="SSF54236">
    <property type="entry name" value="Ubiquitin-like"/>
    <property type="match status" value="1"/>
</dbReference>
<dbReference type="InterPro" id="IPR001012">
    <property type="entry name" value="UBX_dom"/>
</dbReference>
<dbReference type="SUPFAM" id="SSF52833">
    <property type="entry name" value="Thioredoxin-like"/>
    <property type="match status" value="1"/>
</dbReference>
<evidence type="ECO:0000256" key="1">
    <source>
        <dbReference type="ARBA" id="ARBA00023054"/>
    </source>
</evidence>
<evidence type="ECO:0000313" key="6">
    <source>
        <dbReference type="EMBL" id="CAK9113549.1"/>
    </source>
</evidence>
<dbReference type="Pfam" id="PF00789">
    <property type="entry name" value="UBX"/>
    <property type="match status" value="1"/>
</dbReference>
<keyword evidence="4" id="KW-1133">Transmembrane helix</keyword>
<dbReference type="SMART" id="SM00166">
    <property type="entry name" value="UBX"/>
    <property type="match status" value="1"/>
</dbReference>
<dbReference type="InterPro" id="IPR006577">
    <property type="entry name" value="UAS"/>
</dbReference>
<dbReference type="InterPro" id="IPR049483">
    <property type="entry name" value="FAF1_2-like_UAS"/>
</dbReference>
<keyword evidence="1 2" id="KW-0175">Coiled coil</keyword>
<protein>
    <submittedName>
        <fullName evidence="6">FAS-associated factor 2-B (UBX domain-containing protein 8-B)</fullName>
    </submittedName>
</protein>
<feature type="transmembrane region" description="Helical" evidence="4">
    <location>
        <begin position="317"/>
        <end position="337"/>
    </location>
</feature>
<dbReference type="Pfam" id="PF14555">
    <property type="entry name" value="UBA_4"/>
    <property type="match status" value="1"/>
</dbReference>
<comment type="caution">
    <text evidence="6">The sequence shown here is derived from an EMBL/GenBank/DDBJ whole genome shotgun (WGS) entry which is preliminary data.</text>
</comment>
<feature type="coiled-coil region" evidence="2">
    <location>
        <begin position="469"/>
        <end position="566"/>
    </location>
</feature>